<protein>
    <recommendedName>
        <fullName evidence="3">F-box domain-containing protein</fullName>
    </recommendedName>
</protein>
<dbReference type="Gene3D" id="3.80.10.10">
    <property type="entry name" value="Ribonuclease Inhibitor"/>
    <property type="match status" value="1"/>
</dbReference>
<dbReference type="OrthoDB" id="3037258at2759"/>
<gene>
    <name evidence="1" type="ORF">AMATHDRAFT_45477</name>
</gene>
<dbReference type="AlphaFoldDB" id="A0A2A9NW49"/>
<dbReference type="SUPFAM" id="SSF52047">
    <property type="entry name" value="RNI-like"/>
    <property type="match status" value="1"/>
</dbReference>
<reference evidence="1 2" key="1">
    <citation type="submission" date="2014-02" db="EMBL/GenBank/DDBJ databases">
        <title>Transposable element dynamics among asymbiotic and ectomycorrhizal Amanita fungi.</title>
        <authorList>
            <consortium name="DOE Joint Genome Institute"/>
            <person name="Hess J."/>
            <person name="Skrede I."/>
            <person name="Wolfe B."/>
            <person name="LaButti K."/>
            <person name="Ohm R.A."/>
            <person name="Grigoriev I.V."/>
            <person name="Pringle A."/>
        </authorList>
    </citation>
    <scope>NUCLEOTIDE SEQUENCE [LARGE SCALE GENOMIC DNA]</scope>
    <source>
        <strain evidence="1 2">SKay4041</strain>
    </source>
</reference>
<evidence type="ECO:0000313" key="2">
    <source>
        <dbReference type="Proteomes" id="UP000242287"/>
    </source>
</evidence>
<organism evidence="1 2">
    <name type="scientific">Amanita thiersii Skay4041</name>
    <dbReference type="NCBI Taxonomy" id="703135"/>
    <lineage>
        <taxon>Eukaryota</taxon>
        <taxon>Fungi</taxon>
        <taxon>Dikarya</taxon>
        <taxon>Basidiomycota</taxon>
        <taxon>Agaricomycotina</taxon>
        <taxon>Agaricomycetes</taxon>
        <taxon>Agaricomycetidae</taxon>
        <taxon>Agaricales</taxon>
        <taxon>Pluteineae</taxon>
        <taxon>Amanitaceae</taxon>
        <taxon>Amanita</taxon>
    </lineage>
</organism>
<dbReference type="EMBL" id="KZ301973">
    <property type="protein sequence ID" value="PFH53624.1"/>
    <property type="molecule type" value="Genomic_DNA"/>
</dbReference>
<proteinExistence type="predicted"/>
<dbReference type="InterPro" id="IPR032675">
    <property type="entry name" value="LRR_dom_sf"/>
</dbReference>
<dbReference type="Proteomes" id="UP000242287">
    <property type="component" value="Unassembled WGS sequence"/>
</dbReference>
<sequence>MLANSGHALSSQHNSISLEDLPCELLYEICQQLRRDDALYNLACCSRNLNKIAIPIFLKSHGVESRPVKELYLVLDCDRRPGCLRLGPGASGGEWGCASRNDVSFGLMHGYGSGEGIDASIVAESDGEGDEGLYQDAQQMVRSDVTLVHRGNLVCTKYPLTQSNSSWSWCMRDALSGLQADFETRSLAQLTVSFKQNRWEPTSILIQLRRVYNFVQRLSSLEVLTLRFESDTRYRDVIGLKKAALSQEWAETLGGLWDVAVRSKGCKTVQMQNQSWWIKDWSPSILPYRRCALTKPLVALRDCVKVSLEQFRERSMAVGVGSTRAVTGAEERPSVVGVEGASMKTGSDMESLFIQSSILLLPPTLKQTLHVLKTSPNLTSLTLSRIVLVPSVFSQRLLLLIRSLANPQGLRSLSLQGCHHLTLPLLLRVLHHLPGLEYLSLDRRAEYYFPQTPRPPAPALEKLKYLEAPSDFVLFFMEASKLKNLEKVWVYPRSSRCGLFGYERNGSKLKRILEKTSSLAAGRKPVEVGLDLQLDHITHRLGMHGDIEACLTALQREQEQEQEGEHDRVSHKRLSVFSSSTDESDTFSFSRALDGEYLLNGEQEGWGSLVNHVAINCFDVTQDDHAILAAWMKALFPRATSLRLTRPVISKPFTVVPGGSLYVDLPEGGALTPSNNHEYFSGLDGRSSDNGVDEVMDSRSMDLIQELSKTKCTHLKWMVVGGKRYSMP</sequence>
<accession>A0A2A9NW49</accession>
<evidence type="ECO:0008006" key="3">
    <source>
        <dbReference type="Google" id="ProtNLM"/>
    </source>
</evidence>
<keyword evidence="2" id="KW-1185">Reference proteome</keyword>
<evidence type="ECO:0000313" key="1">
    <source>
        <dbReference type="EMBL" id="PFH53624.1"/>
    </source>
</evidence>
<name>A0A2A9NW49_9AGAR</name>